<dbReference type="EMBL" id="BAABCY010000033">
    <property type="protein sequence ID" value="GAA3562433.1"/>
    <property type="molecule type" value="Genomic_DNA"/>
</dbReference>
<evidence type="ECO:0000256" key="6">
    <source>
        <dbReference type="ARBA" id="ARBA00022989"/>
    </source>
</evidence>
<comment type="subcellular location">
    <subcellularLocation>
        <location evidence="1">Cell membrane</location>
        <topology evidence="1">Multi-pass membrane protein</topology>
    </subcellularLocation>
</comment>
<name>A0ABP6X7X2_9FLAO</name>
<evidence type="ECO:0000256" key="1">
    <source>
        <dbReference type="ARBA" id="ARBA00004651"/>
    </source>
</evidence>
<keyword evidence="4 8" id="KW-0812">Transmembrane</keyword>
<dbReference type="NCBIfam" id="TIGR04128">
    <property type="entry name" value="exoso_Fjoh_1448"/>
    <property type="match status" value="1"/>
</dbReference>
<evidence type="ECO:0000256" key="4">
    <source>
        <dbReference type="ARBA" id="ARBA00022692"/>
    </source>
</evidence>
<proteinExistence type="predicted"/>
<dbReference type="RefSeq" id="WP_345004898.1">
    <property type="nucleotide sequence ID" value="NZ_BAABCY010000033.1"/>
</dbReference>
<feature type="transmembrane region" description="Helical" evidence="8">
    <location>
        <begin position="12"/>
        <end position="32"/>
    </location>
</feature>
<dbReference type="Pfam" id="PF09721">
    <property type="entry name" value="Exosortase_EpsH"/>
    <property type="match status" value="1"/>
</dbReference>
<evidence type="ECO:0000256" key="3">
    <source>
        <dbReference type="ARBA" id="ARBA00022670"/>
    </source>
</evidence>
<evidence type="ECO:0000256" key="8">
    <source>
        <dbReference type="SAM" id="Phobius"/>
    </source>
</evidence>
<dbReference type="Proteomes" id="UP001500954">
    <property type="component" value="Unassembled WGS sequence"/>
</dbReference>
<dbReference type="InterPro" id="IPR019127">
    <property type="entry name" value="Exosortase"/>
</dbReference>
<comment type="caution">
    <text evidence="9">The sequence shown here is derived from an EMBL/GenBank/DDBJ whole genome shotgun (WGS) entry which is preliminary data.</text>
</comment>
<feature type="transmembrane region" description="Helical" evidence="8">
    <location>
        <begin position="116"/>
        <end position="144"/>
    </location>
</feature>
<gene>
    <name evidence="9" type="primary">xrtF</name>
    <name evidence="9" type="ORF">GCM10022395_11340</name>
</gene>
<keyword evidence="3" id="KW-0645">Protease</keyword>
<dbReference type="NCBIfam" id="TIGR04178">
    <property type="entry name" value="exo_archaeo"/>
    <property type="match status" value="1"/>
</dbReference>
<keyword evidence="10" id="KW-1185">Reference proteome</keyword>
<keyword evidence="5" id="KW-0378">Hydrolase</keyword>
<dbReference type="InterPro" id="IPR026392">
    <property type="entry name" value="Exo/Archaeosortase_dom"/>
</dbReference>
<keyword evidence="6 8" id="KW-1133">Transmembrane helix</keyword>
<accession>A0ABP6X7X2</accession>
<feature type="transmembrane region" description="Helical" evidence="8">
    <location>
        <begin position="84"/>
        <end position="109"/>
    </location>
</feature>
<evidence type="ECO:0000313" key="9">
    <source>
        <dbReference type="EMBL" id="GAA3562433.1"/>
    </source>
</evidence>
<keyword evidence="2" id="KW-1003">Cell membrane</keyword>
<evidence type="ECO:0000256" key="5">
    <source>
        <dbReference type="ARBA" id="ARBA00022801"/>
    </source>
</evidence>
<reference evidence="10" key="1">
    <citation type="journal article" date="2019" name="Int. J. Syst. Evol. Microbiol.">
        <title>The Global Catalogue of Microorganisms (GCM) 10K type strain sequencing project: providing services to taxonomists for standard genome sequencing and annotation.</title>
        <authorList>
            <consortium name="The Broad Institute Genomics Platform"/>
            <consortium name="The Broad Institute Genome Sequencing Center for Infectious Disease"/>
            <person name="Wu L."/>
            <person name="Ma J."/>
        </authorList>
    </citation>
    <scope>NUCLEOTIDE SEQUENCE [LARGE SCALE GENOMIC DNA]</scope>
    <source>
        <strain evidence="10">JCM 17111</strain>
    </source>
</reference>
<feature type="transmembrane region" description="Helical" evidence="8">
    <location>
        <begin position="150"/>
        <end position="171"/>
    </location>
</feature>
<organism evidence="9 10">
    <name type="scientific">Snuella lapsa</name>
    <dbReference type="NCBI Taxonomy" id="870481"/>
    <lineage>
        <taxon>Bacteria</taxon>
        <taxon>Pseudomonadati</taxon>
        <taxon>Bacteroidota</taxon>
        <taxon>Flavobacteriia</taxon>
        <taxon>Flavobacteriales</taxon>
        <taxon>Flavobacteriaceae</taxon>
        <taxon>Snuella</taxon>
    </lineage>
</organism>
<protein>
    <submittedName>
        <fullName evidence="9">Exosortase family protein XrtF</fullName>
    </submittedName>
</protein>
<sequence length="183" mass="21047">MKALLIQYKTVIKFILTFLIVYIVLSLLYKAYLQYSINTQYYPDYITNLVAKQVGVLLNDIGYDTQVVEHTDEPSIKLVVDGKYLARIIEGCNSLSVIILFLAFIVAFAGRLKTTILYIICGAVLIYIVNLIRIVFFVVAVYHYPWRSEMLHSVVFPGIIYGMVCLLWVLWVNRFSNLSRGDE</sequence>
<dbReference type="InterPro" id="IPR026323">
    <property type="entry name" value="Exosortase-related_prot_XrtF"/>
</dbReference>
<evidence type="ECO:0000313" key="10">
    <source>
        <dbReference type="Proteomes" id="UP001500954"/>
    </source>
</evidence>
<keyword evidence="7 8" id="KW-0472">Membrane</keyword>
<evidence type="ECO:0000256" key="7">
    <source>
        <dbReference type="ARBA" id="ARBA00023136"/>
    </source>
</evidence>
<evidence type="ECO:0000256" key="2">
    <source>
        <dbReference type="ARBA" id="ARBA00022475"/>
    </source>
</evidence>